<dbReference type="AlphaFoldDB" id="A0A0E3SBH5"/>
<proteinExistence type="inferred from homology"/>
<dbReference type="SUPFAM" id="SSF51735">
    <property type="entry name" value="NAD(P)-binding Rossmann-fold domains"/>
    <property type="match status" value="1"/>
</dbReference>
<organism evidence="3 4">
    <name type="scientific">Methanosarcina horonobensis HB-1 = JCM 15518</name>
    <dbReference type="NCBI Taxonomy" id="1434110"/>
    <lineage>
        <taxon>Archaea</taxon>
        <taxon>Methanobacteriati</taxon>
        <taxon>Methanobacteriota</taxon>
        <taxon>Stenosarchaea group</taxon>
        <taxon>Methanomicrobia</taxon>
        <taxon>Methanosarcinales</taxon>
        <taxon>Methanosarcinaceae</taxon>
        <taxon>Methanosarcina</taxon>
    </lineage>
</organism>
<name>A0A0E3SBH5_9EURY</name>
<protein>
    <submittedName>
        <fullName evidence="3">UDP-glucose 4-epimerase</fullName>
        <ecNumber evidence="3">5.1.3.2</ecNumber>
    </submittedName>
</protein>
<dbReference type="Gene3D" id="3.90.25.10">
    <property type="entry name" value="UDP-galactose 4-epimerase, domain 1"/>
    <property type="match status" value="1"/>
</dbReference>
<dbReference type="KEGG" id="mhor:MSHOH_0150"/>
<dbReference type="PATRIC" id="fig|1434110.4.peg.168"/>
<comment type="similarity">
    <text evidence="1">Belongs to the NAD(P)-dependent epimerase/dehydratase family.</text>
</comment>
<sequence>MKNFSLLVTFLLIVTGFLSSFTISPVPKSFHACMENFILYLPLFRNMKVLITGGAGFIGSHIAEYFAEAGHGVRILDNLTTGFSRNIPQHRNIEFTQGDVCDPSSVEKAVSGMDCVFHEAALVSVPLSCEKPVEAFRINTLGTLNILQACVRAEVKKFVTASSAAVYGNNPVLPKSEGMYPEPASPYAISKLDGEYLARMFYEEHGLRTTCLRYFNVYGPRQDPKSPYAAVIPIFLERAKAGKDLVIYGDGLQSRDFVHVKDVVRANATALEHGDGQVFNVAMGKSVTVLELAKNIIKLTGSSSKIVHVGSRAGDIRDSRADVSKISGWWKGKIDLEEGLKSLI</sequence>
<evidence type="ECO:0000313" key="3">
    <source>
        <dbReference type="EMBL" id="AKB76633.1"/>
    </source>
</evidence>
<evidence type="ECO:0000256" key="1">
    <source>
        <dbReference type="ARBA" id="ARBA00007637"/>
    </source>
</evidence>
<dbReference type="STRING" id="1434110.MSHOH_0150"/>
<gene>
    <name evidence="3" type="ORF">MSHOH_0150</name>
</gene>
<dbReference type="Proteomes" id="UP000033101">
    <property type="component" value="Chromosome"/>
</dbReference>
<dbReference type="HOGENOM" id="CLU_007383_1_7_2"/>
<keyword evidence="4" id="KW-1185">Reference proteome</keyword>
<dbReference type="EC" id="5.1.3.2" evidence="3"/>
<dbReference type="Pfam" id="PF01370">
    <property type="entry name" value="Epimerase"/>
    <property type="match status" value="1"/>
</dbReference>
<keyword evidence="3" id="KW-0413">Isomerase</keyword>
<dbReference type="Gene3D" id="3.40.50.720">
    <property type="entry name" value="NAD(P)-binding Rossmann-like Domain"/>
    <property type="match status" value="1"/>
</dbReference>
<evidence type="ECO:0000313" key="4">
    <source>
        <dbReference type="Proteomes" id="UP000033101"/>
    </source>
</evidence>
<accession>A0A0E3SBH5</accession>
<feature type="domain" description="NAD-dependent epimerase/dehydratase" evidence="2">
    <location>
        <begin position="49"/>
        <end position="282"/>
    </location>
</feature>
<dbReference type="PANTHER" id="PTHR43000">
    <property type="entry name" value="DTDP-D-GLUCOSE 4,6-DEHYDRATASE-RELATED"/>
    <property type="match status" value="1"/>
</dbReference>
<dbReference type="InterPro" id="IPR036291">
    <property type="entry name" value="NAD(P)-bd_dom_sf"/>
</dbReference>
<dbReference type="GO" id="GO:0003978">
    <property type="term" value="F:UDP-glucose 4-epimerase activity"/>
    <property type="evidence" value="ECO:0007669"/>
    <property type="project" value="UniProtKB-EC"/>
</dbReference>
<evidence type="ECO:0000259" key="2">
    <source>
        <dbReference type="Pfam" id="PF01370"/>
    </source>
</evidence>
<dbReference type="EMBL" id="CP009516">
    <property type="protein sequence ID" value="AKB76633.1"/>
    <property type="molecule type" value="Genomic_DNA"/>
</dbReference>
<dbReference type="InterPro" id="IPR001509">
    <property type="entry name" value="Epimerase_deHydtase"/>
</dbReference>
<reference evidence="3 4" key="1">
    <citation type="submission" date="2014-07" db="EMBL/GenBank/DDBJ databases">
        <title>Methanogenic archaea and the global carbon cycle.</title>
        <authorList>
            <person name="Henriksen J.R."/>
            <person name="Luke J."/>
            <person name="Reinhart S."/>
            <person name="Benedict M.N."/>
            <person name="Youngblut N.D."/>
            <person name="Metcalf M.E."/>
            <person name="Whitaker R.J."/>
            <person name="Metcalf W.W."/>
        </authorList>
    </citation>
    <scope>NUCLEOTIDE SEQUENCE [LARGE SCALE GENOMIC DNA]</scope>
    <source>
        <strain evidence="3 4">HB-1</strain>
    </source>
</reference>